<dbReference type="Pfam" id="PF07729">
    <property type="entry name" value="FCD"/>
    <property type="match status" value="1"/>
</dbReference>
<sequence length="177" mass="20134">MLEDENELWRHVGQGTFLGPRPVAAPRTETLRLRVTSADQLIRARLLIEPAIAAEAARRATPADMEKLRDCVAAGRRGVDRFVCQQADDEFHRMIADAARNPILSSVLDFLSDARRRSPWQTLWDRTYRRVGIEEFRTVHSDQHAELVSSIERHEPDRAEAAMRDHLTAIVAMLTGK</sequence>
<evidence type="ECO:0000256" key="1">
    <source>
        <dbReference type="ARBA" id="ARBA00023015"/>
    </source>
</evidence>
<organism evidence="5 6">
    <name type="scientific">Roseobacter sinensis</name>
    <dbReference type="NCBI Taxonomy" id="2931391"/>
    <lineage>
        <taxon>Bacteria</taxon>
        <taxon>Pseudomonadati</taxon>
        <taxon>Pseudomonadota</taxon>
        <taxon>Alphaproteobacteria</taxon>
        <taxon>Rhodobacterales</taxon>
        <taxon>Roseobacteraceae</taxon>
        <taxon>Roseobacter</taxon>
    </lineage>
</organism>
<reference evidence="5 6" key="1">
    <citation type="submission" date="2022-04" db="EMBL/GenBank/DDBJ databases">
        <title>Roseobacter sp. WL0113 is a bacterium isolated from neritic sediment.</title>
        <authorList>
            <person name="Wang L."/>
            <person name="He W."/>
            <person name="Zhang D.-F."/>
        </authorList>
    </citation>
    <scope>NUCLEOTIDE SEQUENCE [LARGE SCALE GENOMIC DNA]</scope>
    <source>
        <strain evidence="5 6">WL0113</strain>
    </source>
</reference>
<dbReference type="SMART" id="SM00895">
    <property type="entry name" value="FCD"/>
    <property type="match status" value="1"/>
</dbReference>
<dbReference type="InterPro" id="IPR011711">
    <property type="entry name" value="GntR_C"/>
</dbReference>
<keyword evidence="1" id="KW-0805">Transcription regulation</keyword>
<keyword evidence="6" id="KW-1185">Reference proteome</keyword>
<keyword evidence="2" id="KW-0238">DNA-binding</keyword>
<feature type="domain" description="GntR C-terminal" evidence="4">
    <location>
        <begin position="40"/>
        <end position="169"/>
    </location>
</feature>
<name>A0ABT3BKY3_9RHOB</name>
<proteinExistence type="predicted"/>
<evidence type="ECO:0000259" key="4">
    <source>
        <dbReference type="SMART" id="SM00895"/>
    </source>
</evidence>
<gene>
    <name evidence="5" type="ORF">MUB52_22605</name>
</gene>
<dbReference type="Proteomes" id="UP001208690">
    <property type="component" value="Unassembled WGS sequence"/>
</dbReference>
<evidence type="ECO:0000313" key="5">
    <source>
        <dbReference type="EMBL" id="MCV3274232.1"/>
    </source>
</evidence>
<dbReference type="EMBL" id="JALIEB010000033">
    <property type="protein sequence ID" value="MCV3274232.1"/>
    <property type="molecule type" value="Genomic_DNA"/>
</dbReference>
<protein>
    <submittedName>
        <fullName evidence="5">FCD domain-containing protein</fullName>
    </submittedName>
</protein>
<dbReference type="Gene3D" id="1.20.120.530">
    <property type="entry name" value="GntR ligand-binding domain-like"/>
    <property type="match status" value="1"/>
</dbReference>
<dbReference type="InterPro" id="IPR008920">
    <property type="entry name" value="TF_FadR/GntR_C"/>
</dbReference>
<dbReference type="PANTHER" id="PTHR43537">
    <property type="entry name" value="TRANSCRIPTIONAL REGULATOR, GNTR FAMILY"/>
    <property type="match status" value="1"/>
</dbReference>
<evidence type="ECO:0000256" key="3">
    <source>
        <dbReference type="ARBA" id="ARBA00023163"/>
    </source>
</evidence>
<keyword evidence="3" id="KW-0804">Transcription</keyword>
<evidence type="ECO:0000256" key="2">
    <source>
        <dbReference type="ARBA" id="ARBA00023125"/>
    </source>
</evidence>
<accession>A0ABT3BKY3</accession>
<dbReference type="PANTHER" id="PTHR43537:SF51">
    <property type="entry name" value="HTH-TYPE TRANSCRIPTIONAL REGULATOR LGOR-RELATED"/>
    <property type="match status" value="1"/>
</dbReference>
<dbReference type="SUPFAM" id="SSF48008">
    <property type="entry name" value="GntR ligand-binding domain-like"/>
    <property type="match status" value="1"/>
</dbReference>
<evidence type="ECO:0000313" key="6">
    <source>
        <dbReference type="Proteomes" id="UP001208690"/>
    </source>
</evidence>
<comment type="caution">
    <text evidence="5">The sequence shown here is derived from an EMBL/GenBank/DDBJ whole genome shotgun (WGS) entry which is preliminary data.</text>
</comment>